<feature type="domain" description="Carrier" evidence="5">
    <location>
        <begin position="1255"/>
        <end position="1332"/>
    </location>
</feature>
<dbReference type="GO" id="GO:0006633">
    <property type="term" value="P:fatty acid biosynthetic process"/>
    <property type="evidence" value="ECO:0007669"/>
    <property type="project" value="InterPro"/>
</dbReference>
<dbReference type="Pfam" id="PF00975">
    <property type="entry name" value="Thioesterase"/>
    <property type="match status" value="1"/>
</dbReference>
<evidence type="ECO:0000256" key="1">
    <source>
        <dbReference type="ARBA" id="ARBA00022450"/>
    </source>
</evidence>
<dbReference type="Pfam" id="PF00550">
    <property type="entry name" value="PP-binding"/>
    <property type="match status" value="2"/>
</dbReference>
<evidence type="ECO:0008006" key="10">
    <source>
        <dbReference type="Google" id="ProtNLM"/>
    </source>
</evidence>
<evidence type="ECO:0000313" key="8">
    <source>
        <dbReference type="EMBL" id="KAF6230351.1"/>
    </source>
</evidence>
<dbReference type="SMART" id="SM00825">
    <property type="entry name" value="PKS_KS"/>
    <property type="match status" value="1"/>
</dbReference>
<evidence type="ECO:0000259" key="6">
    <source>
        <dbReference type="PROSITE" id="PS52004"/>
    </source>
</evidence>
<dbReference type="InterPro" id="IPR009081">
    <property type="entry name" value="PP-bd_ACP"/>
</dbReference>
<dbReference type="InterPro" id="IPR049551">
    <property type="entry name" value="PKS_DH_C"/>
</dbReference>
<dbReference type="InterPro" id="IPR014043">
    <property type="entry name" value="Acyl_transferase_dom"/>
</dbReference>
<dbReference type="InterPro" id="IPR020841">
    <property type="entry name" value="PKS_Beta-ketoAc_synthase_dom"/>
</dbReference>
<dbReference type="CDD" id="cd00833">
    <property type="entry name" value="PKS"/>
    <property type="match status" value="1"/>
</dbReference>
<dbReference type="GO" id="GO:0004315">
    <property type="term" value="F:3-oxoacyl-[acyl-carrier-protein] synthase activity"/>
    <property type="evidence" value="ECO:0007669"/>
    <property type="project" value="InterPro"/>
</dbReference>
<dbReference type="PROSITE" id="PS00606">
    <property type="entry name" value="KS3_1"/>
    <property type="match status" value="1"/>
</dbReference>
<dbReference type="Proteomes" id="UP000593566">
    <property type="component" value="Unassembled WGS sequence"/>
</dbReference>
<feature type="domain" description="PKS/mFAS DH" evidence="7">
    <location>
        <begin position="921"/>
        <end position="1228"/>
    </location>
</feature>
<dbReference type="SUPFAM" id="SSF53474">
    <property type="entry name" value="alpha/beta-Hydrolases"/>
    <property type="match status" value="1"/>
</dbReference>
<dbReference type="NCBIfam" id="TIGR04532">
    <property type="entry name" value="PT_fungal_PKS"/>
    <property type="match status" value="1"/>
</dbReference>
<organism evidence="8 9">
    <name type="scientific">Letharia lupina</name>
    <dbReference type="NCBI Taxonomy" id="560253"/>
    <lineage>
        <taxon>Eukaryota</taxon>
        <taxon>Fungi</taxon>
        <taxon>Dikarya</taxon>
        <taxon>Ascomycota</taxon>
        <taxon>Pezizomycotina</taxon>
        <taxon>Lecanoromycetes</taxon>
        <taxon>OSLEUM clade</taxon>
        <taxon>Lecanoromycetidae</taxon>
        <taxon>Lecanorales</taxon>
        <taxon>Lecanorineae</taxon>
        <taxon>Parmeliaceae</taxon>
        <taxon>Letharia</taxon>
    </lineage>
</organism>
<evidence type="ECO:0000256" key="2">
    <source>
        <dbReference type="ARBA" id="ARBA00022553"/>
    </source>
</evidence>
<feature type="region of interest" description="N-terminal hotdog fold" evidence="4">
    <location>
        <begin position="921"/>
        <end position="1053"/>
    </location>
</feature>
<proteinExistence type="predicted"/>
<dbReference type="SUPFAM" id="SSF47336">
    <property type="entry name" value="ACP-like"/>
    <property type="match status" value="2"/>
</dbReference>
<dbReference type="Gene3D" id="3.40.50.1820">
    <property type="entry name" value="alpha/beta hydrolase"/>
    <property type="match status" value="1"/>
</dbReference>
<feature type="domain" description="Ketosynthase family 3 (KS3)" evidence="6">
    <location>
        <begin position="8"/>
        <end position="437"/>
    </location>
</feature>
<comment type="caution">
    <text evidence="8">The sequence shown here is derived from an EMBL/GenBank/DDBJ whole genome shotgun (WGS) entry which is preliminary data.</text>
</comment>
<dbReference type="InterPro" id="IPR042104">
    <property type="entry name" value="PKS_dehydratase_sf"/>
</dbReference>
<dbReference type="Pfam" id="PF14765">
    <property type="entry name" value="PS-DH"/>
    <property type="match status" value="1"/>
</dbReference>
<dbReference type="PROSITE" id="PS52019">
    <property type="entry name" value="PKS_MFAS_DH"/>
    <property type="match status" value="1"/>
</dbReference>
<dbReference type="SUPFAM" id="SSF52151">
    <property type="entry name" value="FabD/lysophospholipase-like"/>
    <property type="match status" value="1"/>
</dbReference>
<dbReference type="Gene3D" id="3.30.70.3290">
    <property type="match status" value="1"/>
</dbReference>
<gene>
    <name evidence="8" type="ORF">HO133_004691</name>
</gene>
<dbReference type="Pfam" id="PF21089">
    <property type="entry name" value="PKS_DH_N"/>
    <property type="match status" value="1"/>
</dbReference>
<dbReference type="SUPFAM" id="SSF53901">
    <property type="entry name" value="Thiolase-like"/>
    <property type="match status" value="1"/>
</dbReference>
<keyword evidence="1" id="KW-0596">Phosphopantetheine</keyword>
<dbReference type="GO" id="GO:0004312">
    <property type="term" value="F:fatty acid synthase activity"/>
    <property type="evidence" value="ECO:0007669"/>
    <property type="project" value="TreeGrafter"/>
</dbReference>
<dbReference type="PANTHER" id="PTHR43775:SF37">
    <property type="entry name" value="SI:DKEY-61P9.11"/>
    <property type="match status" value="1"/>
</dbReference>
<dbReference type="Pfam" id="PF00109">
    <property type="entry name" value="ketoacyl-synt"/>
    <property type="match status" value="1"/>
</dbReference>
<protein>
    <recommendedName>
        <fullName evidence="10">Polyketide synthase</fullName>
    </recommendedName>
</protein>
<dbReference type="RefSeq" id="XP_037157608.1">
    <property type="nucleotide sequence ID" value="XM_037295607.1"/>
</dbReference>
<dbReference type="PANTHER" id="PTHR43775">
    <property type="entry name" value="FATTY ACID SYNTHASE"/>
    <property type="match status" value="1"/>
</dbReference>
<dbReference type="InterPro" id="IPR016039">
    <property type="entry name" value="Thiolase-like"/>
</dbReference>
<dbReference type="SUPFAM" id="SSF55048">
    <property type="entry name" value="Probable ACP-binding domain of malonyl-CoA ACP transacylase"/>
    <property type="match status" value="1"/>
</dbReference>
<keyword evidence="2" id="KW-0597">Phosphoprotein</keyword>
<evidence type="ECO:0000256" key="4">
    <source>
        <dbReference type="PROSITE-ProRule" id="PRU01363"/>
    </source>
</evidence>
<keyword evidence="3" id="KW-0808">Transferase</keyword>
<name>A0A8H6FKS9_9LECA</name>
<evidence type="ECO:0000259" key="7">
    <source>
        <dbReference type="PROSITE" id="PS52019"/>
    </source>
</evidence>
<dbReference type="Pfam" id="PF00698">
    <property type="entry name" value="Acyl_transf_1"/>
    <property type="match status" value="1"/>
</dbReference>
<dbReference type="Gene3D" id="3.40.366.10">
    <property type="entry name" value="Malonyl-Coenzyme A Acyl Carrier Protein, domain 2"/>
    <property type="match status" value="1"/>
</dbReference>
<dbReference type="Pfam" id="PF02801">
    <property type="entry name" value="Ketoacyl-synt_C"/>
    <property type="match status" value="1"/>
</dbReference>
<dbReference type="InterPro" id="IPR049552">
    <property type="entry name" value="PKS_DH_N"/>
</dbReference>
<dbReference type="InterPro" id="IPR014031">
    <property type="entry name" value="Ketoacyl_synth_C"/>
</dbReference>
<dbReference type="InterPro" id="IPR030918">
    <property type="entry name" value="PT_fungal_PKS"/>
</dbReference>
<dbReference type="InterPro" id="IPR001227">
    <property type="entry name" value="Ac_transferase_dom_sf"/>
</dbReference>
<evidence type="ECO:0000313" key="9">
    <source>
        <dbReference type="Proteomes" id="UP000593566"/>
    </source>
</evidence>
<evidence type="ECO:0000256" key="3">
    <source>
        <dbReference type="ARBA" id="ARBA00022679"/>
    </source>
</evidence>
<dbReference type="SMART" id="SM00826">
    <property type="entry name" value="PKS_DH"/>
    <property type="match status" value="1"/>
</dbReference>
<dbReference type="InterPro" id="IPR020807">
    <property type="entry name" value="PKS_DH"/>
</dbReference>
<evidence type="ECO:0000259" key="5">
    <source>
        <dbReference type="PROSITE" id="PS50075"/>
    </source>
</evidence>
<dbReference type="InterPro" id="IPR050091">
    <property type="entry name" value="PKS_NRPS_Biosynth_Enz"/>
</dbReference>
<dbReference type="InterPro" id="IPR001031">
    <property type="entry name" value="Thioesterase"/>
</dbReference>
<dbReference type="PROSITE" id="PS52004">
    <property type="entry name" value="KS3_2"/>
    <property type="match status" value="1"/>
</dbReference>
<dbReference type="InterPro" id="IPR016035">
    <property type="entry name" value="Acyl_Trfase/lysoPLipase"/>
</dbReference>
<dbReference type="Gene3D" id="1.10.1200.10">
    <property type="entry name" value="ACP-like"/>
    <property type="match status" value="2"/>
</dbReference>
<dbReference type="GO" id="GO:0044550">
    <property type="term" value="P:secondary metabolite biosynthetic process"/>
    <property type="evidence" value="ECO:0007669"/>
    <property type="project" value="TreeGrafter"/>
</dbReference>
<dbReference type="PROSITE" id="PS50075">
    <property type="entry name" value="CARRIER"/>
    <property type="match status" value="2"/>
</dbReference>
<feature type="domain" description="Carrier" evidence="5">
    <location>
        <begin position="1373"/>
        <end position="1447"/>
    </location>
</feature>
<dbReference type="GeneID" id="59333098"/>
<dbReference type="Gene3D" id="3.40.47.10">
    <property type="match status" value="1"/>
</dbReference>
<keyword evidence="9" id="KW-1185">Reference proteome</keyword>
<dbReference type="InterPro" id="IPR036736">
    <property type="entry name" value="ACP-like_sf"/>
</dbReference>
<dbReference type="SMART" id="SM00827">
    <property type="entry name" value="PKS_AT"/>
    <property type="match status" value="1"/>
</dbReference>
<dbReference type="InterPro" id="IPR029058">
    <property type="entry name" value="AB_hydrolase_fold"/>
</dbReference>
<feature type="region of interest" description="C-terminal hotdog fold" evidence="4">
    <location>
        <begin position="1080"/>
        <end position="1228"/>
    </location>
</feature>
<dbReference type="Pfam" id="PF22621">
    <property type="entry name" value="CurL-like_PKS_C"/>
    <property type="match status" value="1"/>
</dbReference>
<dbReference type="InterPro" id="IPR018201">
    <property type="entry name" value="Ketoacyl_synth_AS"/>
</dbReference>
<sequence length="1743" mass="191742">MQEEQDARQAIAIVGMSGRFPGADNLEDFWHILERGEDMCREVPPDRFNIQSHYDVSGTKRNSTLTRYGCFIEHPDLFDRNLFKLSSREAAQTDPIHRLLLMTAYESLEMAGMWHGSHASADDPLVGTFYGQSSDDWREVNAGQDIGIFHTSGGIRAFGPGRLNYHFGWEGPSMSIDAACSSSAVAIQLACSSLKAKECNAALAGGANIMTAPDMFAGLSRGRFLSVTGSCKTWDENADGYCRADAVGTLVLKRLEDAIRDKDNILGVIKSVATNHSCRAVSITHPHAETQRRLFESTLLKAGINASQVDFIEMHGTGTIAGDNAESQSVAACFGKSHTESKPLFIGTVKPNLGHGEAASGVTSIMKAIMMLRKGLIPKHIGIKTGINESLAIHSSESIRISMDTIPFTTVNEDGKRRILMNNFNATGGNTCILLEEFPESRPHNGDPRQKHIIAMSGATEQSLTENIRRMAQHLTSNPSTDLADLSYTTTARRTHHRYRLVWVATKTHDLVGLMEGSLKSASPKLPTPRSLNPVFVFTGQSSQYSGMGQRLYQTSKPFKEHIDSFEEICKQLALPSFVQVITGNPSKDQNSNTTIICSQLALVALEIALALLWLSWGLAPKAIVGHSLGEFAALCIAGVLTIRDTFFLVGTRAHLVATRCKSESHAMLAIRMPTEQLKESLGKSGLLDCEVACINGPELTVVSGPTNQVNELHRQFGSRSKSLQSHFAFHSAQMNSILEDLGEAALGVKYSRPIFPIASTLLGRLVTNEGIFNAEYIQRQTREPVDFLNAINKCVESFNATDSIMWIEVGPDLQCLRMISAITGVNDSQLVMSMDKREDNWTTITNGLARVYTAGADIAWSEYHNPFRNSLKMLDLPTYAFDLKSYWLQYKGDWSITKNRSITESSDTVPPARLHSTTLHCVREARQSEGRLSMEFTSDLADKALNSIIGGHTVGGVGLCPSSVYADMAMTAASQLWELRPVTSGPDLTIEVSNLEILRPLIIQMHTTSQVIHLSATSDSKSDEVSLSIESRGGQGKEVHARCVVSRTPTEVLKEGWECTAYLFQSRIESLMTAASLGTAHKILQGMVYKLFSSQVSYTLAFQCMKEVFLDSKAMEAAALIELQPTETDEQFLCSPHWIDGLAHLSGFVLNGSDTSPEDTVFISDGWKCMRIILPLESGKRYHTYVRMRNVKASRAMKGDVWIFDGCETVGVFEGLNFRAIKKSMLPTLLAKEELPQKVTNFQTVKKLRKPDPLDSSTLSSYTINIVADELGISTEKLLDEMRLDEVGIDSLLAISISSRLQQSLRLHCPSSSITKCETIGQLKKTVEACSTVSSNDKPIQSTPLTGKDISDQSPPPNIVTSVESGSFGKDSDISRMFYRVLADELDVDLRELHAGLIFSDLGVDSLLSLSITSEFAARSNFHLPTMFFHEHPTLGNACTFLEQAQNRTQISREGLSPGEQPKCSGCPHVYLQGPTAPSSSNLFLFPDGSGSVGSYANFPRLSAAVSVIAFGSPFHDRPRDFVISIQELAQIFVCKMLTLQPEGPYLLGGWSIGGVYAYEATAQLLRLGKQVKGLILLDAPCPTALPPFPIDNIDVLESLGVFDQTERREADVRVSTNILQHFASSIGALENYAIEPLPHRKPTQPICRIIWARHGVLEGLSTRKREQFLTTRRHEVTNFNKFQKWLMVSRVDYTPNGWDKLINTNIKCSIIDGDHFSMMRHPKAALLVKAIDSALADICKS</sequence>
<accession>A0A8H6FKS9</accession>
<dbReference type="InterPro" id="IPR014030">
    <property type="entry name" value="Ketoacyl_synth_N"/>
</dbReference>
<dbReference type="Gene3D" id="3.10.129.110">
    <property type="entry name" value="Polyketide synthase dehydratase"/>
    <property type="match status" value="1"/>
</dbReference>
<dbReference type="EMBL" id="JACCJB010000002">
    <property type="protein sequence ID" value="KAF6230351.1"/>
    <property type="molecule type" value="Genomic_DNA"/>
</dbReference>
<dbReference type="InterPro" id="IPR016036">
    <property type="entry name" value="Malonyl_transacylase_ACP-bd"/>
</dbReference>
<dbReference type="InterPro" id="IPR049900">
    <property type="entry name" value="PKS_mFAS_DH"/>
</dbReference>
<feature type="active site" description="Proton donor; for dehydratase activity" evidence="4">
    <location>
        <position position="1141"/>
    </location>
</feature>
<feature type="active site" description="Proton acceptor; for dehydratase activity" evidence="4">
    <location>
        <position position="953"/>
    </location>
</feature>
<reference evidence="8 9" key="1">
    <citation type="journal article" date="2020" name="Genomics">
        <title>Complete, high-quality genomes from long-read metagenomic sequencing of two wolf lichen thalli reveals enigmatic genome architecture.</title>
        <authorList>
            <person name="McKenzie S.K."/>
            <person name="Walston R.F."/>
            <person name="Allen J.L."/>
        </authorList>
    </citation>
    <scope>NUCLEOTIDE SEQUENCE [LARGE SCALE GENOMIC DNA]</scope>
    <source>
        <strain evidence="8">WasteWater1</strain>
    </source>
</reference>